<evidence type="ECO:0000313" key="4">
    <source>
        <dbReference type="EMBL" id="TMR24326.1"/>
    </source>
</evidence>
<dbReference type="SUPFAM" id="SSF46689">
    <property type="entry name" value="Homeodomain-like"/>
    <property type="match status" value="1"/>
</dbReference>
<dbReference type="EMBL" id="VCKX01000243">
    <property type="protein sequence ID" value="TMR24326.1"/>
    <property type="molecule type" value="Genomic_DNA"/>
</dbReference>
<feature type="DNA-binding region" description="H-T-H motif" evidence="2">
    <location>
        <begin position="37"/>
        <end position="56"/>
    </location>
</feature>
<keyword evidence="1 2" id="KW-0238">DNA-binding</keyword>
<dbReference type="PANTHER" id="PTHR30055">
    <property type="entry name" value="HTH-TYPE TRANSCRIPTIONAL REGULATOR RUTR"/>
    <property type="match status" value="1"/>
</dbReference>
<accession>A0A5S4FU90</accession>
<dbReference type="Pfam" id="PF00440">
    <property type="entry name" value="TetR_N"/>
    <property type="match status" value="1"/>
</dbReference>
<comment type="caution">
    <text evidence="4">The sequence shown here is derived from an EMBL/GenBank/DDBJ whole genome shotgun (WGS) entry which is preliminary data.</text>
</comment>
<reference evidence="4 5" key="1">
    <citation type="submission" date="2019-05" db="EMBL/GenBank/DDBJ databases">
        <title>Draft genome sequence of Nonomuraea zeae DSM 100528.</title>
        <authorList>
            <person name="Saricaoglu S."/>
            <person name="Isik K."/>
        </authorList>
    </citation>
    <scope>NUCLEOTIDE SEQUENCE [LARGE SCALE GENOMIC DNA]</scope>
    <source>
        <strain evidence="4 5">DSM 100528</strain>
    </source>
</reference>
<evidence type="ECO:0000256" key="2">
    <source>
        <dbReference type="PROSITE-ProRule" id="PRU00335"/>
    </source>
</evidence>
<dbReference type="InterPro" id="IPR050109">
    <property type="entry name" value="HTH-type_TetR-like_transc_reg"/>
</dbReference>
<dbReference type="Gene3D" id="1.10.357.10">
    <property type="entry name" value="Tetracycline Repressor, domain 2"/>
    <property type="match status" value="1"/>
</dbReference>
<evidence type="ECO:0000256" key="1">
    <source>
        <dbReference type="ARBA" id="ARBA00023125"/>
    </source>
</evidence>
<proteinExistence type="predicted"/>
<evidence type="ECO:0000313" key="5">
    <source>
        <dbReference type="Proteomes" id="UP000306628"/>
    </source>
</evidence>
<gene>
    <name evidence="4" type="ORF">ETD85_46795</name>
</gene>
<evidence type="ECO:0000259" key="3">
    <source>
        <dbReference type="PROSITE" id="PS50977"/>
    </source>
</evidence>
<dbReference type="InterPro" id="IPR001647">
    <property type="entry name" value="HTH_TetR"/>
</dbReference>
<dbReference type="Proteomes" id="UP000306628">
    <property type="component" value="Unassembled WGS sequence"/>
</dbReference>
<dbReference type="PROSITE" id="PS50977">
    <property type="entry name" value="HTH_TETR_2"/>
    <property type="match status" value="1"/>
</dbReference>
<sequence>MGEDGKVRGRPRDPAVGAAALRETLALLDEHGYDGLRVADVARNAGIGVNSLYRRWPTKYALVVEALRAAAAQREVEPTDDPVEDLVTGLMKTAAGLGRRAAPLLAVLLSDPASELASAVREAKVEPFLVANRERLRRVLGPVPGLEARADAGPALVLLHMMIHGSSPDEATMREQILPVMIGTEPPATR</sequence>
<dbReference type="InterPro" id="IPR009057">
    <property type="entry name" value="Homeodomain-like_sf"/>
</dbReference>
<dbReference type="AlphaFoldDB" id="A0A5S4FU90"/>
<dbReference type="GO" id="GO:0000976">
    <property type="term" value="F:transcription cis-regulatory region binding"/>
    <property type="evidence" value="ECO:0007669"/>
    <property type="project" value="TreeGrafter"/>
</dbReference>
<organism evidence="4 5">
    <name type="scientific">Nonomuraea zeae</name>
    <dbReference type="NCBI Taxonomy" id="1642303"/>
    <lineage>
        <taxon>Bacteria</taxon>
        <taxon>Bacillati</taxon>
        <taxon>Actinomycetota</taxon>
        <taxon>Actinomycetes</taxon>
        <taxon>Streptosporangiales</taxon>
        <taxon>Streptosporangiaceae</taxon>
        <taxon>Nonomuraea</taxon>
    </lineage>
</organism>
<name>A0A5S4FU90_9ACTN</name>
<protein>
    <submittedName>
        <fullName evidence="4">Helix-turn-helix transcriptional regulator</fullName>
    </submittedName>
</protein>
<dbReference type="GO" id="GO:0003700">
    <property type="term" value="F:DNA-binding transcription factor activity"/>
    <property type="evidence" value="ECO:0007669"/>
    <property type="project" value="TreeGrafter"/>
</dbReference>
<dbReference type="PANTHER" id="PTHR30055:SF230">
    <property type="entry name" value="TRANSCRIPTIONAL REGULATORY PROTEIN (PROBABLY TETR-FAMILY)-RELATED"/>
    <property type="match status" value="1"/>
</dbReference>
<keyword evidence="5" id="KW-1185">Reference proteome</keyword>
<feature type="domain" description="HTH tetR-type" evidence="3">
    <location>
        <begin position="14"/>
        <end position="74"/>
    </location>
</feature>
<dbReference type="OrthoDB" id="9796019at2"/>